<feature type="non-terminal residue" evidence="2">
    <location>
        <position position="271"/>
    </location>
</feature>
<evidence type="ECO:0000313" key="3">
    <source>
        <dbReference type="Proteomes" id="UP001233999"/>
    </source>
</evidence>
<accession>A0AAD8AG36</accession>
<evidence type="ECO:0000313" key="2">
    <source>
        <dbReference type="EMBL" id="KAJ9598080.1"/>
    </source>
</evidence>
<keyword evidence="3" id="KW-1185">Reference proteome</keyword>
<comment type="caution">
    <text evidence="2">The sequence shown here is derived from an EMBL/GenBank/DDBJ whole genome shotgun (WGS) entry which is preliminary data.</text>
</comment>
<protein>
    <submittedName>
        <fullName evidence="2">Uncharacterized protein</fullName>
    </submittedName>
</protein>
<feature type="compositionally biased region" description="Gly residues" evidence="1">
    <location>
        <begin position="201"/>
        <end position="215"/>
    </location>
</feature>
<feature type="non-terminal residue" evidence="2">
    <location>
        <position position="1"/>
    </location>
</feature>
<feature type="region of interest" description="Disordered" evidence="1">
    <location>
        <begin position="199"/>
        <end position="271"/>
    </location>
</feature>
<proteinExistence type="predicted"/>
<feature type="compositionally biased region" description="Low complexity" evidence="1">
    <location>
        <begin position="216"/>
        <end position="257"/>
    </location>
</feature>
<name>A0AAD8AG36_DIPPU</name>
<sequence>SLRQRPTGATGRDPTVVGNRQALEQQHVKLLQQQQQQQQILRAQALQQQQSHMAGMGAPGPPPPEYKANPQLMHGLMGQQPQQRFAAANMRRVGQQPMPPSGPMMRPQQQQQTLHGGGGSMYIGAPSGVVQHQHHLPQHRMTGSYMTTGARTNQRPPNVSIGPDGLNIGGRGSAEWRHLLMSQQQNAVFGSQMRPSFTQGGHQGSFGMGGTGQGGIQMSAAQQMQHQQMVRNQALSGSPVSQMQMLSQQQSLGLQQTPPLPSAQGLTNATQ</sequence>
<dbReference type="Proteomes" id="UP001233999">
    <property type="component" value="Unassembled WGS sequence"/>
</dbReference>
<organism evidence="2 3">
    <name type="scientific">Diploptera punctata</name>
    <name type="common">Pacific beetle cockroach</name>
    <dbReference type="NCBI Taxonomy" id="6984"/>
    <lineage>
        <taxon>Eukaryota</taxon>
        <taxon>Metazoa</taxon>
        <taxon>Ecdysozoa</taxon>
        <taxon>Arthropoda</taxon>
        <taxon>Hexapoda</taxon>
        <taxon>Insecta</taxon>
        <taxon>Pterygota</taxon>
        <taxon>Neoptera</taxon>
        <taxon>Polyneoptera</taxon>
        <taxon>Dictyoptera</taxon>
        <taxon>Blattodea</taxon>
        <taxon>Blaberoidea</taxon>
        <taxon>Blaberidae</taxon>
        <taxon>Diplopterinae</taxon>
        <taxon>Diploptera</taxon>
    </lineage>
</organism>
<dbReference type="AlphaFoldDB" id="A0AAD8AG36"/>
<dbReference type="EMBL" id="JASPKZ010001366">
    <property type="protein sequence ID" value="KAJ9598080.1"/>
    <property type="molecule type" value="Genomic_DNA"/>
</dbReference>
<reference evidence="2" key="2">
    <citation type="submission" date="2023-05" db="EMBL/GenBank/DDBJ databases">
        <authorList>
            <person name="Fouks B."/>
        </authorList>
    </citation>
    <scope>NUCLEOTIDE SEQUENCE</scope>
    <source>
        <strain evidence="2">Stay&amp;Tobe</strain>
        <tissue evidence="2">Testes</tissue>
    </source>
</reference>
<evidence type="ECO:0000256" key="1">
    <source>
        <dbReference type="SAM" id="MobiDB-lite"/>
    </source>
</evidence>
<gene>
    <name evidence="2" type="ORF">L9F63_026815</name>
</gene>
<reference evidence="2" key="1">
    <citation type="journal article" date="2023" name="IScience">
        <title>Live-bearing cockroach genome reveals convergent evolutionary mechanisms linked to viviparity in insects and beyond.</title>
        <authorList>
            <person name="Fouks B."/>
            <person name="Harrison M.C."/>
            <person name="Mikhailova A.A."/>
            <person name="Marchal E."/>
            <person name="English S."/>
            <person name="Carruthers M."/>
            <person name="Jennings E.C."/>
            <person name="Chiamaka E.L."/>
            <person name="Frigard R.A."/>
            <person name="Pippel M."/>
            <person name="Attardo G.M."/>
            <person name="Benoit J.B."/>
            <person name="Bornberg-Bauer E."/>
            <person name="Tobe S.S."/>
        </authorList>
    </citation>
    <scope>NUCLEOTIDE SEQUENCE</scope>
    <source>
        <strain evidence="2">Stay&amp;Tobe</strain>
    </source>
</reference>